<comment type="caution">
    <text evidence="2">The sequence shown here is derived from an EMBL/GenBank/DDBJ whole genome shotgun (WGS) entry which is preliminary data.</text>
</comment>
<evidence type="ECO:0000313" key="2">
    <source>
        <dbReference type="EMBL" id="CAK7356736.1"/>
    </source>
</evidence>
<gene>
    <name evidence="2" type="ORF">DCAF_LOCUS27014</name>
</gene>
<keyword evidence="3" id="KW-1185">Reference proteome</keyword>
<organism evidence="2 3">
    <name type="scientific">Dovyalis caffra</name>
    <dbReference type="NCBI Taxonomy" id="77055"/>
    <lineage>
        <taxon>Eukaryota</taxon>
        <taxon>Viridiplantae</taxon>
        <taxon>Streptophyta</taxon>
        <taxon>Embryophyta</taxon>
        <taxon>Tracheophyta</taxon>
        <taxon>Spermatophyta</taxon>
        <taxon>Magnoliopsida</taxon>
        <taxon>eudicotyledons</taxon>
        <taxon>Gunneridae</taxon>
        <taxon>Pentapetalae</taxon>
        <taxon>rosids</taxon>
        <taxon>fabids</taxon>
        <taxon>Malpighiales</taxon>
        <taxon>Salicaceae</taxon>
        <taxon>Flacourtieae</taxon>
        <taxon>Dovyalis</taxon>
    </lineage>
</organism>
<reference evidence="2 3" key="1">
    <citation type="submission" date="2024-01" db="EMBL/GenBank/DDBJ databases">
        <authorList>
            <person name="Waweru B."/>
        </authorList>
    </citation>
    <scope>NUCLEOTIDE SEQUENCE [LARGE SCALE GENOMIC DNA]</scope>
</reference>
<protein>
    <submittedName>
        <fullName evidence="2">Uncharacterized protein</fullName>
    </submittedName>
</protein>
<evidence type="ECO:0000256" key="1">
    <source>
        <dbReference type="SAM" id="MobiDB-lite"/>
    </source>
</evidence>
<name>A0AAV1ST78_9ROSI</name>
<feature type="region of interest" description="Disordered" evidence="1">
    <location>
        <begin position="80"/>
        <end position="115"/>
    </location>
</feature>
<evidence type="ECO:0000313" key="3">
    <source>
        <dbReference type="Proteomes" id="UP001314170"/>
    </source>
</evidence>
<dbReference type="Proteomes" id="UP001314170">
    <property type="component" value="Unassembled WGS sequence"/>
</dbReference>
<dbReference type="AlphaFoldDB" id="A0AAV1ST78"/>
<proteinExistence type="predicted"/>
<accession>A0AAV1ST78</accession>
<dbReference type="EMBL" id="CAWUPB010001197">
    <property type="protein sequence ID" value="CAK7356736.1"/>
    <property type="molecule type" value="Genomic_DNA"/>
</dbReference>
<sequence length="115" mass="13345">MRDIFLHWNEKVEQDKRSGSEVKVLCRKVGPGKEWVRAVQVSGVKTHRIEPIAWRRKAKKHDLLRFCRKLNAKLGVKIIKPNPPMESVGNRAAPPVETYPRSTSQDKPYCQEKKE</sequence>